<sequence length="1575" mass="176389">MKDKKPKFSSSSGSSKKGGSGKDSQDSKQKSQNSPSDNAPATGSKGKGGRPQRPPMNPEARRAVTNSVSWTGKLPATLLFEHCQKQKWEKVQFDMRSDSKGFTGIAILACKNPKTGLIETLRFVPPNDIITPQATSLEARHLASTYALHRIASHRNLKPMLPPDHRDIWVKLDDLKKEHLASSAALTKSTGSNKSGDKSQQINAKGILEDKTYLYAQDPFLADRERKANIEKLKQHQSSDEHKKKMEMKKIMNSVKTALSTEQSSNNSPSGSGTSTPDINKIKSIQDTSESVDTSHESSMTSMEPKKKRPRFDKWLYMSKEARVQAEYIIKKFHGFASSSVSIDNKTYWDNPNNSAVYKAVTSALVQIGFPQYQAEEALEHCTSLAEAIEWLLIHVPEDDLPPMFASTTENMDKRSTTTIVNTDLKFQYSLRDIRAHGGYSEDLIIEELQKVQGDKRKAIVQLTKKLALPESDMNSIVKIDEADTIETWKEEMFSLASIYTEEEFVENTEQLSCTFKFEIPVKFKPEYFDDLLPEMKNKRKKKSDNTMVNYKVELTLWMPSLYPNEIPGITINVIPSFDEANNFLRKFNLLDLIKRTGDYAYKNTLGEFMVLSIVEWFKDNFAEILLNPSKLVQLAQGITGVQENEIKLEKSKNLKKHKGSTELTPDKASLDVISSTLQQHSEKLHSLSKFPNLNEMIKSREQLPAWKKKEEIINIINKHQVVLITGETGSGKSTQVAQFILDAVAEKIKESTLKSPLNIICTQPRRISAMGLAQRVADERDSPVGEQVGYVIRGESKTSSKTLLRFVTTGVLLRMIQSSGSSLQPLQNISHIIVDEVHERSLDSDFLLILLKRIISARKDLKIILMSATVDPQLFINYFGGKNKVGYTHIEGRTFPVQDYYLDKILEITDFTPPGLIFKSGKKKFQNDEYYDDYDDDDNSGIVTSTTVSQKIIAMAKQGIQYDLIATLVSYIDRQLGEKDGSILVFMPGTAEITRCINTISSSSSRFYALPLHASLAPAEQRKVFPKPPKGFRKVVVSTNVAETSITIPDIVAVIDTGRVKETKYDVVSNVMRLVDSWTSKAAATQRRGRAGRVRQGDCYKLFTKSVEERDMPDRPLPEILRVPLEQLYLNVKAMGVNHTSKFLNEALDPPHFVAIDRARNTLIQLGALEIINKNSGEESLTPLGNHMSMIPADLKCAKLLVLSAMFGCINTGLIVASIMSLRSPFISVNVEKRDELRNVIVKFSGPGATRKTGGVGDLLTQAKAYYDWEQMRQDPHVSPSQLRKWCKENFLSYQGLQDIFSAKKQFISSLQEIGFIPAGSLQKIPEYYTINDDLRTLQQTGLTRAVIGASMGPTHLANVTLPEKVFKTVGGAGAIEMDNTEAKDIRFFGPNIVDEEFAAEKSNTKNHNNTSQPQYLTERLFIHPVSCIFETTKFLDDTLTVNGHGIGYGDGAFISFARKMHTSKLFIDSITPLSTYGLLFFSENVKVDTFGNGVIVSTGGSKLSDSIQNDEENGVSWLGLRCWPRIGILVKLLRHLFNDLVKQKLNNPGLDLSKNEIMIFIQKLIENNGAVRK</sequence>
<evidence type="ECO:0000256" key="1">
    <source>
        <dbReference type="ARBA" id="ARBA00012552"/>
    </source>
</evidence>
<accession>A0A5E8B5Z8</accession>
<dbReference type="EMBL" id="CABVLU010000001">
    <property type="protein sequence ID" value="VVT46788.1"/>
    <property type="molecule type" value="Genomic_DNA"/>
</dbReference>
<evidence type="ECO:0000256" key="8">
    <source>
        <dbReference type="SAM" id="MobiDB-lite"/>
    </source>
</evidence>
<organism evidence="12 13">
    <name type="scientific">Magnusiomyces paraingens</name>
    <dbReference type="NCBI Taxonomy" id="2606893"/>
    <lineage>
        <taxon>Eukaryota</taxon>
        <taxon>Fungi</taxon>
        <taxon>Dikarya</taxon>
        <taxon>Ascomycota</taxon>
        <taxon>Saccharomycotina</taxon>
        <taxon>Dipodascomycetes</taxon>
        <taxon>Dipodascales</taxon>
        <taxon>Dipodascaceae</taxon>
        <taxon>Magnusiomyces</taxon>
    </lineage>
</organism>
<dbReference type="Pfam" id="PF00270">
    <property type="entry name" value="DEAD"/>
    <property type="match status" value="1"/>
</dbReference>
<keyword evidence="5" id="KW-0067">ATP-binding</keyword>
<feature type="compositionally biased region" description="Polar residues" evidence="8">
    <location>
        <begin position="283"/>
        <end position="302"/>
    </location>
</feature>
<dbReference type="CDD" id="cd23827">
    <property type="entry name" value="RWD_YLR419W-like"/>
    <property type="match status" value="1"/>
</dbReference>
<dbReference type="EC" id="3.6.4.13" evidence="1"/>
<dbReference type="Pfam" id="PF21010">
    <property type="entry name" value="HA2_C"/>
    <property type="match status" value="1"/>
</dbReference>
<dbReference type="CDD" id="cd17917">
    <property type="entry name" value="DEXHc_RHA-like"/>
    <property type="match status" value="1"/>
</dbReference>
<keyword evidence="13" id="KW-1185">Reference proteome</keyword>
<keyword evidence="3" id="KW-0378">Hydrolase</keyword>
<protein>
    <recommendedName>
        <fullName evidence="1">RNA helicase</fullName>
        <ecNumber evidence="1">3.6.4.13</ecNumber>
    </recommendedName>
</protein>
<dbReference type="InterPro" id="IPR011545">
    <property type="entry name" value="DEAD/DEAH_box_helicase_dom"/>
</dbReference>
<evidence type="ECO:0000256" key="4">
    <source>
        <dbReference type="ARBA" id="ARBA00022806"/>
    </source>
</evidence>
<dbReference type="InterPro" id="IPR016135">
    <property type="entry name" value="UBQ-conjugating_enzyme/RWD"/>
</dbReference>
<dbReference type="Pfam" id="PF05773">
    <property type="entry name" value="RWD"/>
    <property type="match status" value="1"/>
</dbReference>
<dbReference type="Gene3D" id="1.20.120.1080">
    <property type="match status" value="1"/>
</dbReference>
<proteinExistence type="inferred from homology"/>
<dbReference type="InterPro" id="IPR059023">
    <property type="entry name" value="RNA_hel_CTD"/>
</dbReference>
<dbReference type="SMART" id="SM00490">
    <property type="entry name" value="HELICc"/>
    <property type="match status" value="1"/>
</dbReference>
<feature type="domain" description="Helicase C-terminal" evidence="11">
    <location>
        <begin position="965"/>
        <end position="1137"/>
    </location>
</feature>
<dbReference type="Proteomes" id="UP000398389">
    <property type="component" value="Unassembled WGS sequence"/>
</dbReference>
<dbReference type="PROSITE" id="PS51194">
    <property type="entry name" value="HELICASE_CTER"/>
    <property type="match status" value="1"/>
</dbReference>
<dbReference type="Pfam" id="PF00271">
    <property type="entry name" value="Helicase_C"/>
    <property type="match status" value="1"/>
</dbReference>
<feature type="domain" description="Helicase ATP-binding" evidence="10">
    <location>
        <begin position="714"/>
        <end position="889"/>
    </location>
</feature>
<name>A0A5E8B5Z8_9ASCO</name>
<evidence type="ECO:0000256" key="3">
    <source>
        <dbReference type="ARBA" id="ARBA00022801"/>
    </source>
</evidence>
<keyword evidence="2" id="KW-0547">Nucleotide-binding</keyword>
<feature type="region of interest" description="Disordered" evidence="8">
    <location>
        <begin position="256"/>
        <end position="306"/>
    </location>
</feature>
<evidence type="ECO:0000256" key="5">
    <source>
        <dbReference type="ARBA" id="ARBA00022840"/>
    </source>
</evidence>
<evidence type="ECO:0000256" key="2">
    <source>
        <dbReference type="ARBA" id="ARBA00022741"/>
    </source>
</evidence>
<feature type="compositionally biased region" description="Low complexity" evidence="8">
    <location>
        <begin position="264"/>
        <end position="277"/>
    </location>
</feature>
<keyword evidence="4" id="KW-0347">Helicase</keyword>
<evidence type="ECO:0000256" key="7">
    <source>
        <dbReference type="ARBA" id="ARBA00060772"/>
    </source>
</evidence>
<dbReference type="Pfam" id="PF04408">
    <property type="entry name" value="WHD_HA2"/>
    <property type="match status" value="1"/>
</dbReference>
<dbReference type="Pfam" id="PF24385">
    <property type="entry name" value="DSRM_DHX29"/>
    <property type="match status" value="1"/>
</dbReference>
<dbReference type="GeneID" id="43580210"/>
<dbReference type="Gene3D" id="3.10.110.10">
    <property type="entry name" value="Ubiquitin Conjugating Enzyme"/>
    <property type="match status" value="1"/>
</dbReference>
<dbReference type="InterPro" id="IPR014001">
    <property type="entry name" value="Helicase_ATP-bd"/>
</dbReference>
<evidence type="ECO:0000259" key="10">
    <source>
        <dbReference type="PROSITE" id="PS51192"/>
    </source>
</evidence>
<evidence type="ECO:0000313" key="13">
    <source>
        <dbReference type="Proteomes" id="UP000398389"/>
    </source>
</evidence>
<keyword evidence="6" id="KW-0694">RNA-binding</keyword>
<dbReference type="PROSITE" id="PS50908">
    <property type="entry name" value="RWD"/>
    <property type="match status" value="1"/>
</dbReference>
<dbReference type="SMART" id="SM00487">
    <property type="entry name" value="DEXDc"/>
    <property type="match status" value="1"/>
</dbReference>
<dbReference type="SUPFAM" id="SSF54495">
    <property type="entry name" value="UBC-like"/>
    <property type="match status" value="1"/>
</dbReference>
<dbReference type="InterPro" id="IPR027417">
    <property type="entry name" value="P-loop_NTPase"/>
</dbReference>
<dbReference type="InterPro" id="IPR002464">
    <property type="entry name" value="DNA/RNA_helicase_DEAH_CS"/>
</dbReference>
<dbReference type="InterPro" id="IPR009060">
    <property type="entry name" value="UBA-like_sf"/>
</dbReference>
<dbReference type="GO" id="GO:0003724">
    <property type="term" value="F:RNA helicase activity"/>
    <property type="evidence" value="ECO:0007669"/>
    <property type="project" value="UniProtKB-EC"/>
</dbReference>
<gene>
    <name evidence="12" type="ORF">SAPINGB_P001387</name>
</gene>
<dbReference type="Gene3D" id="3.40.50.300">
    <property type="entry name" value="P-loop containing nucleotide triphosphate hydrolases"/>
    <property type="match status" value="2"/>
</dbReference>
<dbReference type="FunFam" id="3.40.50.300:FF:000526">
    <property type="entry name" value="DExH-box ATP-dependent RNA helicase DExH3"/>
    <property type="match status" value="1"/>
</dbReference>
<dbReference type="SUPFAM" id="SSF52540">
    <property type="entry name" value="P-loop containing nucleoside triphosphate hydrolases"/>
    <property type="match status" value="1"/>
</dbReference>
<dbReference type="PROSITE" id="PS51192">
    <property type="entry name" value="HELICASE_ATP_BIND_1"/>
    <property type="match status" value="1"/>
</dbReference>
<feature type="region of interest" description="Disordered" evidence="8">
    <location>
        <begin position="1"/>
        <end position="64"/>
    </location>
</feature>
<reference evidence="12 13" key="1">
    <citation type="submission" date="2019-09" db="EMBL/GenBank/DDBJ databases">
        <authorList>
            <person name="Brejova B."/>
        </authorList>
    </citation>
    <scope>NUCLEOTIDE SEQUENCE [LARGE SCALE GENOMIC DNA]</scope>
</reference>
<dbReference type="CDD" id="cd18791">
    <property type="entry name" value="SF2_C_RHA"/>
    <property type="match status" value="1"/>
</dbReference>
<evidence type="ECO:0000313" key="12">
    <source>
        <dbReference type="EMBL" id="VVT46788.1"/>
    </source>
</evidence>
<dbReference type="Gene3D" id="1.10.8.10">
    <property type="entry name" value="DNA helicase RuvA subunit, C-terminal domain"/>
    <property type="match status" value="1"/>
</dbReference>
<dbReference type="InterPro" id="IPR006575">
    <property type="entry name" value="RWD_dom"/>
</dbReference>
<dbReference type="GO" id="GO:1990904">
    <property type="term" value="C:ribonucleoprotein complex"/>
    <property type="evidence" value="ECO:0007669"/>
    <property type="project" value="UniProtKB-ARBA"/>
</dbReference>
<evidence type="ECO:0000259" key="9">
    <source>
        <dbReference type="PROSITE" id="PS50908"/>
    </source>
</evidence>
<dbReference type="InterPro" id="IPR048333">
    <property type="entry name" value="HA2_WH"/>
</dbReference>
<evidence type="ECO:0000259" key="11">
    <source>
        <dbReference type="PROSITE" id="PS51194"/>
    </source>
</evidence>
<dbReference type="InterPro" id="IPR001650">
    <property type="entry name" value="Helicase_C-like"/>
</dbReference>
<dbReference type="OrthoDB" id="5600252at2759"/>
<dbReference type="GO" id="GO:0003723">
    <property type="term" value="F:RNA binding"/>
    <property type="evidence" value="ECO:0007669"/>
    <property type="project" value="UniProtKB-KW"/>
</dbReference>
<feature type="compositionally biased region" description="Low complexity" evidence="8">
    <location>
        <begin position="8"/>
        <end position="17"/>
    </location>
</feature>
<dbReference type="Pfam" id="PF26026">
    <property type="entry name" value="RNA_hel_CTD"/>
    <property type="match status" value="1"/>
</dbReference>
<evidence type="ECO:0000256" key="6">
    <source>
        <dbReference type="ARBA" id="ARBA00022884"/>
    </source>
</evidence>
<comment type="similarity">
    <text evidence="7">Belongs to the DExH box helicase family.</text>
</comment>
<dbReference type="SUPFAM" id="SSF46934">
    <property type="entry name" value="UBA-like"/>
    <property type="match status" value="1"/>
</dbReference>
<dbReference type="PROSITE" id="PS00690">
    <property type="entry name" value="DEAH_ATP_HELICASE"/>
    <property type="match status" value="1"/>
</dbReference>
<dbReference type="PANTHER" id="PTHR18934">
    <property type="entry name" value="ATP-DEPENDENT RNA HELICASE"/>
    <property type="match status" value="1"/>
</dbReference>
<dbReference type="SMART" id="SM00847">
    <property type="entry name" value="HA2"/>
    <property type="match status" value="1"/>
</dbReference>
<dbReference type="GO" id="GO:0005524">
    <property type="term" value="F:ATP binding"/>
    <property type="evidence" value="ECO:0007669"/>
    <property type="project" value="UniProtKB-KW"/>
</dbReference>
<dbReference type="RefSeq" id="XP_031852001.1">
    <property type="nucleotide sequence ID" value="XM_031996110.1"/>
</dbReference>
<feature type="domain" description="RWD" evidence="9">
    <location>
        <begin position="491"/>
        <end position="625"/>
    </location>
</feature>
<dbReference type="InterPro" id="IPR007502">
    <property type="entry name" value="Helicase-assoc_dom"/>
</dbReference>
<dbReference type="PANTHER" id="PTHR18934:SF267">
    <property type="entry name" value="ATP-DEPENDENT RNA HELICASE YLR419W-RELATED"/>
    <property type="match status" value="1"/>
</dbReference>
<dbReference type="InterPro" id="IPR056328">
    <property type="entry name" value="DSRM_DHX29"/>
</dbReference>
<dbReference type="GO" id="GO:0016787">
    <property type="term" value="F:hydrolase activity"/>
    <property type="evidence" value="ECO:0007669"/>
    <property type="project" value="UniProtKB-KW"/>
</dbReference>